<name>A0A5C6U3B0_9BURK</name>
<keyword evidence="4" id="KW-1185">Reference proteome</keyword>
<comment type="similarity">
    <text evidence="1">Belongs to the PhzF family.</text>
</comment>
<dbReference type="Proteomes" id="UP000321832">
    <property type="component" value="Unassembled WGS sequence"/>
</dbReference>
<accession>A0A5C6U3B0</accession>
<dbReference type="PANTHER" id="PTHR13774">
    <property type="entry name" value="PHENAZINE BIOSYNTHESIS PROTEIN"/>
    <property type="match status" value="1"/>
</dbReference>
<reference evidence="3 4" key="1">
    <citation type="submission" date="2019-08" db="EMBL/GenBank/DDBJ databases">
        <authorList>
            <person name="Khan S.A."/>
            <person name="Jeon C.O."/>
            <person name="Jeong S.E."/>
        </authorList>
    </citation>
    <scope>NUCLEOTIDE SEQUENCE [LARGE SCALE GENOMIC DNA]</scope>
    <source>
        <strain evidence="4">IMCC1728</strain>
    </source>
</reference>
<dbReference type="Pfam" id="PF02567">
    <property type="entry name" value="PhzC-PhzF"/>
    <property type="match status" value="1"/>
</dbReference>
<gene>
    <name evidence="3" type="ORF">FSC37_22000</name>
</gene>
<evidence type="ECO:0000313" key="3">
    <source>
        <dbReference type="EMBL" id="TXC67394.1"/>
    </source>
</evidence>
<dbReference type="PANTHER" id="PTHR13774:SF32">
    <property type="entry name" value="ANTISENSE-ENHANCING SEQUENCE 1"/>
    <property type="match status" value="1"/>
</dbReference>
<dbReference type="GO" id="GO:0016853">
    <property type="term" value="F:isomerase activity"/>
    <property type="evidence" value="ECO:0007669"/>
    <property type="project" value="TreeGrafter"/>
</dbReference>
<dbReference type="AlphaFoldDB" id="A0A5C6U3B0"/>
<dbReference type="GO" id="GO:0005737">
    <property type="term" value="C:cytoplasm"/>
    <property type="evidence" value="ECO:0007669"/>
    <property type="project" value="TreeGrafter"/>
</dbReference>
<dbReference type="InterPro" id="IPR003719">
    <property type="entry name" value="Phenazine_PhzF-like"/>
</dbReference>
<sequence>MSTARRFTQLDVFTATPLQGNPLAVVHDAQGLSDAQMAAFARWTNLSETTFLLPPTDPSADYQVRIFTPDRELPFAGHPTLGSCHAWLAAGGAPKRDGEVVQECGVGLVRIRRDGSRLAFAAPPLRRSGPVDEAMLDHIARSLRVPRSAIRAAHWVSNGPHWVAALLGSRDEVLALKPDFAAMGELELGVVAPCDAGHDAQFEVRAFVPTLGVQEDPVTGSLNAGLAQWLIGAGLAPARYVAAQGTAMGRAGRVFVERIGEDTWIGGDSVIVVRGEVTL</sequence>
<evidence type="ECO:0000256" key="1">
    <source>
        <dbReference type="ARBA" id="ARBA00008270"/>
    </source>
</evidence>
<dbReference type="Gene3D" id="3.10.310.10">
    <property type="entry name" value="Diaminopimelate Epimerase, Chain A, domain 1"/>
    <property type="match status" value="2"/>
</dbReference>
<comment type="caution">
    <text evidence="3">The sequence shown here is derived from an EMBL/GenBank/DDBJ whole genome shotgun (WGS) entry which is preliminary data.</text>
</comment>
<feature type="active site" evidence="2">
    <location>
        <position position="48"/>
    </location>
</feature>
<dbReference type="EMBL" id="VOPW01000001">
    <property type="protein sequence ID" value="TXC67394.1"/>
    <property type="molecule type" value="Genomic_DNA"/>
</dbReference>
<dbReference type="SUPFAM" id="SSF54506">
    <property type="entry name" value="Diaminopimelate epimerase-like"/>
    <property type="match status" value="1"/>
</dbReference>
<evidence type="ECO:0000313" key="4">
    <source>
        <dbReference type="Proteomes" id="UP000321832"/>
    </source>
</evidence>
<evidence type="ECO:0000256" key="2">
    <source>
        <dbReference type="PIRSR" id="PIRSR016184-1"/>
    </source>
</evidence>
<proteinExistence type="inferred from homology"/>
<protein>
    <submittedName>
        <fullName evidence="3">PhzF family phenazine biosynthesis protein</fullName>
    </submittedName>
</protein>
<dbReference type="NCBIfam" id="TIGR00654">
    <property type="entry name" value="PhzF_family"/>
    <property type="match status" value="1"/>
</dbReference>
<dbReference type="PIRSF" id="PIRSF016184">
    <property type="entry name" value="PhzC_PhzF"/>
    <property type="match status" value="1"/>
</dbReference>
<organism evidence="3 4">
    <name type="scientific">Piscinibacter aquaticus</name>
    <dbReference type="NCBI Taxonomy" id="392597"/>
    <lineage>
        <taxon>Bacteria</taxon>
        <taxon>Pseudomonadati</taxon>
        <taxon>Pseudomonadota</taxon>
        <taxon>Betaproteobacteria</taxon>
        <taxon>Burkholderiales</taxon>
        <taxon>Sphaerotilaceae</taxon>
        <taxon>Piscinibacter</taxon>
    </lineage>
</organism>